<proteinExistence type="predicted"/>
<keyword evidence="2" id="KW-1133">Transmembrane helix</keyword>
<evidence type="ECO:0000256" key="2">
    <source>
        <dbReference type="SAM" id="Phobius"/>
    </source>
</evidence>
<dbReference type="Pfam" id="PF20246">
    <property type="entry name" value="DUF6601"/>
    <property type="match status" value="1"/>
</dbReference>
<keyword evidence="2" id="KW-0812">Transmembrane</keyword>
<organism evidence="3 4">
    <name type="scientific">Hapsidospora chrysogenum (strain ATCC 11550 / CBS 779.69 / DSM 880 / IAM 14645 / JCM 23072 / IMI 49137)</name>
    <name type="common">Acremonium chrysogenum</name>
    <dbReference type="NCBI Taxonomy" id="857340"/>
    <lineage>
        <taxon>Eukaryota</taxon>
        <taxon>Fungi</taxon>
        <taxon>Dikarya</taxon>
        <taxon>Ascomycota</taxon>
        <taxon>Pezizomycotina</taxon>
        <taxon>Sordariomycetes</taxon>
        <taxon>Hypocreomycetidae</taxon>
        <taxon>Hypocreales</taxon>
        <taxon>Bionectriaceae</taxon>
        <taxon>Hapsidospora</taxon>
    </lineage>
</organism>
<sequence>MATVLTVPTSMTPSASSSTQSTDEHAADRRTQLLALLPASYRTEHGDVAATGRRVLACVEQQLDLRRLTAVHRWLWLAGRPMPPRPLHHQLVLGREIVLTEQMDMHLVWRAGKMFLKPVPRFLLEPTFWTEWLSCDGGCCCTGDKTVASHAGAPGCRRALRGRALGFLFSYAALISHESDFHVAKETRLLQQEVSWPAWRTLVEQLETEHIYPHVDARFHYGELRLSRLDKIYRVRTSLARGYMPRWRRYHDFWRDHLALLAASTVYMAIVLTAMQVGLATELAGSDTFQAASYGFTVFSILGPLIAMACIVLRFVAILVYNLVVTVGYKKGRVARIDGQDVGL</sequence>
<evidence type="ECO:0000313" key="4">
    <source>
        <dbReference type="Proteomes" id="UP000029964"/>
    </source>
</evidence>
<feature type="compositionally biased region" description="Low complexity" evidence="1">
    <location>
        <begin position="1"/>
        <end position="21"/>
    </location>
</feature>
<feature type="region of interest" description="Disordered" evidence="1">
    <location>
        <begin position="1"/>
        <end position="27"/>
    </location>
</feature>
<accession>A0A086T6A9</accession>
<dbReference type="PANTHER" id="PTHR34414">
    <property type="entry name" value="HET DOMAIN-CONTAINING PROTEIN-RELATED"/>
    <property type="match status" value="1"/>
</dbReference>
<reference evidence="4" key="1">
    <citation type="journal article" date="2014" name="Genome Announc.">
        <title>Genome sequence and annotation of Acremonium chrysogenum, producer of the beta-lactam antibiotic cephalosporin C.</title>
        <authorList>
            <person name="Terfehr D."/>
            <person name="Dahlmann T.A."/>
            <person name="Specht T."/>
            <person name="Zadra I."/>
            <person name="Kuernsteiner H."/>
            <person name="Kueck U."/>
        </authorList>
    </citation>
    <scope>NUCLEOTIDE SEQUENCE [LARGE SCALE GENOMIC DNA]</scope>
    <source>
        <strain evidence="4">ATCC 11550 / CBS 779.69 / DSM 880 / IAM 14645 / JCM 23072 / IMI 49137</strain>
    </source>
</reference>
<dbReference type="OrthoDB" id="5086500at2759"/>
<comment type="caution">
    <text evidence="3">The sequence shown here is derived from an EMBL/GenBank/DDBJ whole genome shotgun (WGS) entry which is preliminary data.</text>
</comment>
<protein>
    <submittedName>
        <fullName evidence="3">Uncharacterized protein</fullName>
    </submittedName>
</protein>
<name>A0A086T6A9_HAPC1</name>
<dbReference type="EMBL" id="JPKY01000041">
    <property type="protein sequence ID" value="KFH44891.1"/>
    <property type="molecule type" value="Genomic_DNA"/>
</dbReference>
<gene>
    <name evidence="3" type="ORF">ACRE_043120</name>
</gene>
<dbReference type="AlphaFoldDB" id="A0A086T6A9"/>
<keyword evidence="4" id="KW-1185">Reference proteome</keyword>
<dbReference type="HOGENOM" id="CLU_043687_0_2_1"/>
<dbReference type="InterPro" id="IPR046536">
    <property type="entry name" value="DUF6601"/>
</dbReference>
<dbReference type="PANTHER" id="PTHR34414:SF1">
    <property type="entry name" value="SUBTILISIN-LIKE SERINE PROTEASE"/>
    <property type="match status" value="1"/>
</dbReference>
<dbReference type="STRING" id="857340.A0A086T6A9"/>
<evidence type="ECO:0000313" key="3">
    <source>
        <dbReference type="EMBL" id="KFH44891.1"/>
    </source>
</evidence>
<keyword evidence="2" id="KW-0472">Membrane</keyword>
<feature type="transmembrane region" description="Helical" evidence="2">
    <location>
        <begin position="258"/>
        <end position="279"/>
    </location>
</feature>
<evidence type="ECO:0000256" key="1">
    <source>
        <dbReference type="SAM" id="MobiDB-lite"/>
    </source>
</evidence>
<dbReference type="Proteomes" id="UP000029964">
    <property type="component" value="Unassembled WGS sequence"/>
</dbReference>
<feature type="transmembrane region" description="Helical" evidence="2">
    <location>
        <begin position="291"/>
        <end position="324"/>
    </location>
</feature>